<protein>
    <submittedName>
        <fullName evidence="2">Uncharacterized protein DUF2630</fullName>
    </submittedName>
</protein>
<dbReference type="AlphaFoldDB" id="A0A543P155"/>
<evidence type="ECO:0000313" key="3">
    <source>
        <dbReference type="Proteomes" id="UP000319865"/>
    </source>
</evidence>
<gene>
    <name evidence="2" type="ORF">FHU33_4525</name>
</gene>
<comment type="caution">
    <text evidence="2">The sequence shown here is derived from an EMBL/GenBank/DDBJ whole genome shotgun (WGS) entry which is preliminary data.</text>
</comment>
<evidence type="ECO:0000313" key="2">
    <source>
        <dbReference type="EMBL" id="TQN37855.1"/>
    </source>
</evidence>
<feature type="region of interest" description="Disordered" evidence="1">
    <location>
        <begin position="69"/>
        <end position="93"/>
    </location>
</feature>
<sequence length="93" mass="10837">MTGPLFRPVLGGQGVGMDETDILSRIHSLVDEEHKLRENAEHTDETRARMDKLEADLDQCWDLLRQRRAKRQYDENPDEAQVRPESTVESYLQ</sequence>
<dbReference type="Pfam" id="PF10944">
    <property type="entry name" value="DUF2630"/>
    <property type="match status" value="1"/>
</dbReference>
<evidence type="ECO:0000256" key="1">
    <source>
        <dbReference type="SAM" id="MobiDB-lite"/>
    </source>
</evidence>
<keyword evidence="3" id="KW-1185">Reference proteome</keyword>
<dbReference type="InterPro" id="IPR020311">
    <property type="entry name" value="Uncharacterised_Rv0898c"/>
</dbReference>
<accession>A0A543P155</accession>
<reference evidence="2 3" key="1">
    <citation type="submission" date="2019-06" db="EMBL/GenBank/DDBJ databases">
        <title>Sequencing the genomes of 1000 actinobacteria strains.</title>
        <authorList>
            <person name="Klenk H.-P."/>
        </authorList>
    </citation>
    <scope>NUCLEOTIDE SEQUENCE [LARGE SCALE GENOMIC DNA]</scope>
    <source>
        <strain evidence="2 3">DSM 46837</strain>
    </source>
</reference>
<dbReference type="Proteomes" id="UP000319865">
    <property type="component" value="Unassembled WGS sequence"/>
</dbReference>
<dbReference type="EMBL" id="VFQE01000002">
    <property type="protein sequence ID" value="TQN37855.1"/>
    <property type="molecule type" value="Genomic_DNA"/>
</dbReference>
<proteinExistence type="predicted"/>
<name>A0A543P155_9ACTN</name>
<organism evidence="2 3">
    <name type="scientific">Blastococcus colisei</name>
    <dbReference type="NCBI Taxonomy" id="1564162"/>
    <lineage>
        <taxon>Bacteria</taxon>
        <taxon>Bacillati</taxon>
        <taxon>Actinomycetota</taxon>
        <taxon>Actinomycetes</taxon>
        <taxon>Geodermatophilales</taxon>
        <taxon>Geodermatophilaceae</taxon>
        <taxon>Blastococcus</taxon>
    </lineage>
</organism>